<accession>A0ABR2X0G6</accession>
<protein>
    <submittedName>
        <fullName evidence="2">Uncharacterized protein</fullName>
    </submittedName>
</protein>
<dbReference type="PANTHER" id="PTHR38645">
    <property type="entry name" value="CHROMOSOME 9, WHOLE GENOME SHOTGUN SEQUENCE"/>
    <property type="match status" value="1"/>
</dbReference>
<name>A0ABR2X0G6_9FUNG</name>
<dbReference type="EMBL" id="JASJQH010000090">
    <property type="protein sequence ID" value="KAK9767252.1"/>
    <property type="molecule type" value="Genomic_DNA"/>
</dbReference>
<proteinExistence type="predicted"/>
<keyword evidence="3" id="KW-1185">Reference proteome</keyword>
<comment type="caution">
    <text evidence="2">The sequence shown here is derived from an EMBL/GenBank/DDBJ whole genome shotgun (WGS) entry which is preliminary data.</text>
</comment>
<sequence>MNQNGSHVEAPNAGELGPEQALLNSFKSAATAVTQMYKDAMKQNRKSYQTGYEQCLQDLISYVSTHSSVQSQRERGEIQLRNSYIPASDLIAFTREKYAQVHSESTNPENPQIQRDSQQNQGYQGAQPGVERHNVPMTPTLPTNYQFNFTPPTANISPFQGVGFEHSDELASLFGTDSLKRRLNSNTDHGLLSRDMNAEYMFEPSYKRGRPRHEGKGHYL</sequence>
<feature type="compositionally biased region" description="Polar residues" evidence="1">
    <location>
        <begin position="102"/>
        <end position="124"/>
    </location>
</feature>
<dbReference type="PANTHER" id="PTHR38645:SF1">
    <property type="entry name" value="YALI0F12243P"/>
    <property type="match status" value="1"/>
</dbReference>
<gene>
    <name evidence="2" type="ORF">K7432_003085</name>
</gene>
<evidence type="ECO:0000313" key="2">
    <source>
        <dbReference type="EMBL" id="KAK9767252.1"/>
    </source>
</evidence>
<feature type="region of interest" description="Disordered" evidence="1">
    <location>
        <begin position="99"/>
        <end position="132"/>
    </location>
</feature>
<reference evidence="2 3" key="1">
    <citation type="submission" date="2023-04" db="EMBL/GenBank/DDBJ databases">
        <title>Genome of Basidiobolus ranarum AG-B5.</title>
        <authorList>
            <person name="Stajich J.E."/>
            <person name="Carter-House D."/>
            <person name="Gryganskyi A."/>
        </authorList>
    </citation>
    <scope>NUCLEOTIDE SEQUENCE [LARGE SCALE GENOMIC DNA]</scope>
    <source>
        <strain evidence="2 3">AG-B5</strain>
    </source>
</reference>
<dbReference type="InterPro" id="IPR029196">
    <property type="entry name" value="HAPSTR1-like"/>
</dbReference>
<evidence type="ECO:0000256" key="1">
    <source>
        <dbReference type="SAM" id="MobiDB-lite"/>
    </source>
</evidence>
<organism evidence="2 3">
    <name type="scientific">Basidiobolus ranarum</name>
    <dbReference type="NCBI Taxonomy" id="34480"/>
    <lineage>
        <taxon>Eukaryota</taxon>
        <taxon>Fungi</taxon>
        <taxon>Fungi incertae sedis</taxon>
        <taxon>Zoopagomycota</taxon>
        <taxon>Entomophthoromycotina</taxon>
        <taxon>Basidiobolomycetes</taxon>
        <taxon>Basidiobolales</taxon>
        <taxon>Basidiobolaceae</taxon>
        <taxon>Basidiobolus</taxon>
    </lineage>
</organism>
<dbReference type="Pfam" id="PF15251">
    <property type="entry name" value="TAPR1-like"/>
    <property type="match status" value="1"/>
</dbReference>
<dbReference type="Proteomes" id="UP001479436">
    <property type="component" value="Unassembled WGS sequence"/>
</dbReference>
<evidence type="ECO:0000313" key="3">
    <source>
        <dbReference type="Proteomes" id="UP001479436"/>
    </source>
</evidence>